<dbReference type="Gene3D" id="3.30.420.10">
    <property type="entry name" value="Ribonuclease H-like superfamily/Ribonuclease H"/>
    <property type="match status" value="1"/>
</dbReference>
<protein>
    <submittedName>
        <fullName evidence="14">Reverse transcriptase domain-containing protein</fullName>
    </submittedName>
</protein>
<feature type="domain" description="Reverse transcriptase" evidence="12">
    <location>
        <begin position="1"/>
        <end position="152"/>
    </location>
</feature>
<evidence type="ECO:0000256" key="10">
    <source>
        <dbReference type="ARBA" id="ARBA00023172"/>
    </source>
</evidence>
<comment type="caution">
    <text evidence="14">The sequence shown here is derived from an EMBL/GenBank/DDBJ whole genome shotgun (WGS) entry which is preliminary data.</text>
</comment>
<dbReference type="InterPro" id="IPR036397">
    <property type="entry name" value="RNaseH_sf"/>
</dbReference>
<keyword evidence="8" id="KW-0808">Transferase</keyword>
<keyword evidence="5" id="KW-0460">Magnesium</keyword>
<evidence type="ECO:0000256" key="9">
    <source>
        <dbReference type="ARBA" id="ARBA00023125"/>
    </source>
</evidence>
<keyword evidence="4" id="KW-0378">Hydrolase</keyword>
<dbReference type="InterPro" id="IPR041577">
    <property type="entry name" value="RT_RNaseH_2"/>
</dbReference>
<dbReference type="EMBL" id="BQNB010009698">
    <property type="protein sequence ID" value="GJS67158.1"/>
    <property type="molecule type" value="Genomic_DNA"/>
</dbReference>
<evidence type="ECO:0000256" key="8">
    <source>
        <dbReference type="ARBA" id="ARBA00022932"/>
    </source>
</evidence>
<dbReference type="InterPro" id="IPR056924">
    <property type="entry name" value="SH3_Tf2-1"/>
</dbReference>
<dbReference type="InterPro" id="IPR012337">
    <property type="entry name" value="RNaseH-like_sf"/>
</dbReference>
<name>A0ABQ4XR34_9ASTR</name>
<reference evidence="14" key="2">
    <citation type="submission" date="2022-01" db="EMBL/GenBank/DDBJ databases">
        <authorList>
            <person name="Yamashiro T."/>
            <person name="Shiraishi A."/>
            <person name="Satake H."/>
            <person name="Nakayama K."/>
        </authorList>
    </citation>
    <scope>NUCLEOTIDE SEQUENCE</scope>
</reference>
<dbReference type="SUPFAM" id="SSF53098">
    <property type="entry name" value="Ribonuclease H-like"/>
    <property type="match status" value="1"/>
</dbReference>
<dbReference type="PROSITE" id="PS50994">
    <property type="entry name" value="INTEGRASE"/>
    <property type="match status" value="1"/>
</dbReference>
<evidence type="ECO:0000256" key="3">
    <source>
        <dbReference type="ARBA" id="ARBA00022750"/>
    </source>
</evidence>
<evidence type="ECO:0000256" key="11">
    <source>
        <dbReference type="ARBA" id="ARBA00023268"/>
    </source>
</evidence>
<evidence type="ECO:0000259" key="12">
    <source>
        <dbReference type="PROSITE" id="PS50878"/>
    </source>
</evidence>
<keyword evidence="6" id="KW-0229">DNA integration</keyword>
<dbReference type="PROSITE" id="PS50878">
    <property type="entry name" value="RT_POL"/>
    <property type="match status" value="1"/>
</dbReference>
<keyword evidence="15" id="KW-1185">Reference proteome</keyword>
<reference evidence="14" key="1">
    <citation type="journal article" date="2022" name="Int. J. Mol. Sci.">
        <title>Draft Genome of Tanacetum Coccineum: Genomic Comparison of Closely Related Tanacetum-Family Plants.</title>
        <authorList>
            <person name="Yamashiro T."/>
            <person name="Shiraishi A."/>
            <person name="Nakayama K."/>
            <person name="Satake H."/>
        </authorList>
    </citation>
    <scope>NUCLEOTIDE SEQUENCE</scope>
</reference>
<keyword evidence="11" id="KW-0511">Multifunctional enzyme</keyword>
<dbReference type="Gene3D" id="3.30.70.270">
    <property type="match status" value="2"/>
</dbReference>
<dbReference type="Proteomes" id="UP001151760">
    <property type="component" value="Unassembled WGS sequence"/>
</dbReference>
<gene>
    <name evidence="14" type="ORF">Tco_0681722</name>
</gene>
<dbReference type="Gene3D" id="1.10.340.70">
    <property type="match status" value="1"/>
</dbReference>
<dbReference type="InterPro" id="IPR001584">
    <property type="entry name" value="Integrase_cat-core"/>
</dbReference>
<dbReference type="InterPro" id="IPR043502">
    <property type="entry name" value="DNA/RNA_pol_sf"/>
</dbReference>
<evidence type="ECO:0000256" key="2">
    <source>
        <dbReference type="ARBA" id="ARBA00022723"/>
    </source>
</evidence>
<keyword evidence="10" id="KW-0233">DNA recombination</keyword>
<keyword evidence="9" id="KW-0238">DNA-binding</keyword>
<evidence type="ECO:0000256" key="6">
    <source>
        <dbReference type="ARBA" id="ARBA00022908"/>
    </source>
</evidence>
<dbReference type="PANTHER" id="PTHR37984:SF5">
    <property type="entry name" value="PROTEIN NYNRIN-LIKE"/>
    <property type="match status" value="1"/>
</dbReference>
<dbReference type="PANTHER" id="PTHR37984">
    <property type="entry name" value="PROTEIN CBG26694"/>
    <property type="match status" value="1"/>
</dbReference>
<dbReference type="Gene3D" id="3.10.10.10">
    <property type="entry name" value="HIV Type 1 Reverse Transcriptase, subunit A, domain 1"/>
    <property type="match status" value="1"/>
</dbReference>
<dbReference type="Pfam" id="PF17919">
    <property type="entry name" value="RT_RNaseH_2"/>
    <property type="match status" value="1"/>
</dbReference>
<dbReference type="InterPro" id="IPR000477">
    <property type="entry name" value="RT_dom"/>
</dbReference>
<evidence type="ECO:0000256" key="5">
    <source>
        <dbReference type="ARBA" id="ARBA00022842"/>
    </source>
</evidence>
<evidence type="ECO:0000313" key="15">
    <source>
        <dbReference type="Proteomes" id="UP001151760"/>
    </source>
</evidence>
<evidence type="ECO:0000256" key="1">
    <source>
        <dbReference type="ARBA" id="ARBA00022670"/>
    </source>
</evidence>
<dbReference type="InterPro" id="IPR043128">
    <property type="entry name" value="Rev_trsase/Diguanyl_cyclase"/>
</dbReference>
<dbReference type="SUPFAM" id="SSF56672">
    <property type="entry name" value="DNA/RNA polymerases"/>
    <property type="match status" value="1"/>
</dbReference>
<dbReference type="InterPro" id="IPR050951">
    <property type="entry name" value="Retrovirus_Pol_polyprotein"/>
</dbReference>
<feature type="domain" description="Integrase catalytic" evidence="13">
    <location>
        <begin position="319"/>
        <end position="479"/>
    </location>
</feature>
<dbReference type="CDD" id="cd01647">
    <property type="entry name" value="RT_LTR"/>
    <property type="match status" value="1"/>
</dbReference>
<dbReference type="Pfam" id="PF17921">
    <property type="entry name" value="Integrase_H2C2"/>
    <property type="match status" value="1"/>
</dbReference>
<dbReference type="Pfam" id="PF24626">
    <property type="entry name" value="SH3_Tf2-1"/>
    <property type="match status" value="1"/>
</dbReference>
<proteinExistence type="predicted"/>
<dbReference type="Pfam" id="PF00078">
    <property type="entry name" value="RVT_1"/>
    <property type="match status" value="1"/>
</dbReference>
<evidence type="ECO:0000256" key="4">
    <source>
        <dbReference type="ARBA" id="ARBA00022801"/>
    </source>
</evidence>
<accession>A0ABQ4XR34</accession>
<keyword evidence="8" id="KW-0239">DNA-directed DNA polymerase</keyword>
<sequence>MCINYHELNKLTVKNRYPFLRIDDLFDQLQGSSAYSKINLRSGYHQLRVRDEDIPKTAFRTRYAHYEFQVIPFGLTNAPAVFIDLMNRVCRPYLDKFVIVFIDDILIYSKTKEEHDAHLRLILELLKKEELYAKFSKCDFWLSKVQFLGHVIDSKGIHVDPAKIESIKDWESPKTPTRNLPISRVKFNWGEKEETAFQTLKQKLCSAPILALPEGSENFVVYCDTSHKGLGAMLMQKEKVEARKEENYGTKDLCGMIKNLEPRADGTLCLRNRSWIPCFGNLRALIMHESHKSKYSIHLVSDKLYQDLKKLYWWPNMKAEIATYENITMDFVTKLPKTTSGQDTIWVIVDRLTNSAHFLPMKETDTMEKLTRQYLKEVVSRHGVPFSIISDRDSKFTSHFWKSLNEALGTQLDMSTAYHSQTDGQSERTIQTLEDMLRAYVMDFRKGWDKHLPLIEFSYNNSYHTSIKAAPFEALYGRKCRSPICWAEVGDTQLIGPKIIRETTEKIIQIKHRLQASRDLQRSYADKRRKPLEFQVGDKVMLKVSPWKGVTRFGKRGKLNPRYIGPFKILAKVGTVAYRLELPKKLSRVHSTFHVSNLKKCLSDEPLAIPLDEVHIDEKLNFIEEPVEIMNHEVKRLKQSRILIVKVRWNSRRGPEYTWECEDQMQKKYPHLFANPESASQAMS</sequence>
<evidence type="ECO:0000259" key="13">
    <source>
        <dbReference type="PROSITE" id="PS50994"/>
    </source>
</evidence>
<organism evidence="14 15">
    <name type="scientific">Tanacetum coccineum</name>
    <dbReference type="NCBI Taxonomy" id="301880"/>
    <lineage>
        <taxon>Eukaryota</taxon>
        <taxon>Viridiplantae</taxon>
        <taxon>Streptophyta</taxon>
        <taxon>Embryophyta</taxon>
        <taxon>Tracheophyta</taxon>
        <taxon>Spermatophyta</taxon>
        <taxon>Magnoliopsida</taxon>
        <taxon>eudicotyledons</taxon>
        <taxon>Gunneridae</taxon>
        <taxon>Pentapetalae</taxon>
        <taxon>asterids</taxon>
        <taxon>campanulids</taxon>
        <taxon>Asterales</taxon>
        <taxon>Asteraceae</taxon>
        <taxon>Asteroideae</taxon>
        <taxon>Anthemideae</taxon>
        <taxon>Anthemidinae</taxon>
        <taxon>Tanacetum</taxon>
    </lineage>
</organism>
<keyword evidence="8" id="KW-0548">Nucleotidyltransferase</keyword>
<dbReference type="GO" id="GO:0003964">
    <property type="term" value="F:RNA-directed DNA polymerase activity"/>
    <property type="evidence" value="ECO:0007669"/>
    <property type="project" value="UniProtKB-KW"/>
</dbReference>
<keyword evidence="7 14" id="KW-0695">RNA-directed DNA polymerase</keyword>
<evidence type="ECO:0000256" key="7">
    <source>
        <dbReference type="ARBA" id="ARBA00022918"/>
    </source>
</evidence>
<evidence type="ECO:0000313" key="14">
    <source>
        <dbReference type="EMBL" id="GJS67158.1"/>
    </source>
</evidence>
<keyword evidence="1" id="KW-0645">Protease</keyword>
<keyword evidence="3" id="KW-0064">Aspartyl protease</keyword>
<dbReference type="InterPro" id="IPR041588">
    <property type="entry name" value="Integrase_H2C2"/>
</dbReference>
<keyword evidence="2" id="KW-0479">Metal-binding</keyword>